<dbReference type="GO" id="GO:0015297">
    <property type="term" value="F:antiporter activity"/>
    <property type="evidence" value="ECO:0007669"/>
    <property type="project" value="InterPro"/>
</dbReference>
<organism evidence="7 8">
    <name type="scientific">Coffea canephora</name>
    <name type="common">Robusta coffee</name>
    <dbReference type="NCBI Taxonomy" id="49390"/>
    <lineage>
        <taxon>Eukaryota</taxon>
        <taxon>Viridiplantae</taxon>
        <taxon>Streptophyta</taxon>
        <taxon>Embryophyta</taxon>
        <taxon>Tracheophyta</taxon>
        <taxon>Spermatophyta</taxon>
        <taxon>Magnoliopsida</taxon>
        <taxon>eudicotyledons</taxon>
        <taxon>Gunneridae</taxon>
        <taxon>Pentapetalae</taxon>
        <taxon>asterids</taxon>
        <taxon>lamiids</taxon>
        <taxon>Gentianales</taxon>
        <taxon>Rubiaceae</taxon>
        <taxon>Ixoroideae</taxon>
        <taxon>Gardenieae complex</taxon>
        <taxon>Bertiereae - Coffeeae clade</taxon>
        <taxon>Coffeeae</taxon>
        <taxon>Coffea</taxon>
    </lineage>
</organism>
<feature type="transmembrane region" description="Helical" evidence="6">
    <location>
        <begin position="66"/>
        <end position="87"/>
    </location>
</feature>
<dbReference type="OMA" id="CALAFPC"/>
<dbReference type="EMBL" id="HG739089">
    <property type="protein sequence ID" value="CDP00710.1"/>
    <property type="molecule type" value="Genomic_DNA"/>
</dbReference>
<dbReference type="InterPro" id="IPR002528">
    <property type="entry name" value="MATE_fam"/>
</dbReference>
<feature type="transmembrane region" description="Helical" evidence="6">
    <location>
        <begin position="140"/>
        <end position="162"/>
    </location>
</feature>
<dbReference type="InterPro" id="IPR045069">
    <property type="entry name" value="MATE_euk"/>
</dbReference>
<dbReference type="Gramene" id="CDP00710">
    <property type="protein sequence ID" value="CDP00710"/>
    <property type="gene ID" value="GSCOC_T00032763001"/>
</dbReference>
<feature type="transmembrane region" description="Helical" evidence="6">
    <location>
        <begin position="327"/>
        <end position="350"/>
    </location>
</feature>
<dbReference type="PANTHER" id="PTHR11206">
    <property type="entry name" value="MULTIDRUG RESISTANCE PROTEIN"/>
    <property type="match status" value="1"/>
</dbReference>
<feature type="transmembrane region" description="Helical" evidence="6">
    <location>
        <begin position="29"/>
        <end position="54"/>
    </location>
</feature>
<evidence type="ECO:0000256" key="3">
    <source>
        <dbReference type="ARBA" id="ARBA00022692"/>
    </source>
</evidence>
<evidence type="ECO:0000256" key="5">
    <source>
        <dbReference type="ARBA" id="ARBA00023136"/>
    </source>
</evidence>
<evidence type="ECO:0000313" key="7">
    <source>
        <dbReference type="EMBL" id="CDP00710.1"/>
    </source>
</evidence>
<dbReference type="Proteomes" id="UP000295252">
    <property type="component" value="Chromosome III"/>
</dbReference>
<evidence type="ECO:0000256" key="6">
    <source>
        <dbReference type="RuleBase" id="RU004914"/>
    </source>
</evidence>
<dbReference type="PhylomeDB" id="A0A068TWR4"/>
<dbReference type="FunCoup" id="A0A068TWR4">
    <property type="interactions" value="669"/>
</dbReference>
<feature type="transmembrane region" description="Helical" evidence="6">
    <location>
        <begin position="249"/>
        <end position="267"/>
    </location>
</feature>
<keyword evidence="8" id="KW-1185">Reference proteome</keyword>
<evidence type="ECO:0000256" key="4">
    <source>
        <dbReference type="ARBA" id="ARBA00022989"/>
    </source>
</evidence>
<feature type="transmembrane region" description="Helical" evidence="6">
    <location>
        <begin position="209"/>
        <end position="228"/>
    </location>
</feature>
<comment type="subcellular location">
    <subcellularLocation>
        <location evidence="1">Membrane</location>
        <topology evidence="1">Multi-pass membrane protein</topology>
    </subcellularLocation>
</comment>
<dbReference type="GO" id="GO:0042910">
    <property type="term" value="F:xenobiotic transmembrane transporter activity"/>
    <property type="evidence" value="ECO:0007669"/>
    <property type="project" value="InterPro"/>
</dbReference>
<dbReference type="AlphaFoldDB" id="A0A068TWR4"/>
<dbReference type="NCBIfam" id="TIGR00797">
    <property type="entry name" value="matE"/>
    <property type="match status" value="1"/>
</dbReference>
<feature type="transmembrane region" description="Helical" evidence="6">
    <location>
        <begin position="430"/>
        <end position="455"/>
    </location>
</feature>
<keyword evidence="4 6" id="KW-1133">Transmembrane helix</keyword>
<evidence type="ECO:0000313" key="8">
    <source>
        <dbReference type="Proteomes" id="UP000295252"/>
    </source>
</evidence>
<dbReference type="GO" id="GO:1990961">
    <property type="term" value="P:xenobiotic detoxification by transmembrane export across the plasma membrane"/>
    <property type="evidence" value="ECO:0007669"/>
    <property type="project" value="InterPro"/>
</dbReference>
<dbReference type="Pfam" id="PF01554">
    <property type="entry name" value="MatE"/>
    <property type="match status" value="2"/>
</dbReference>
<feature type="transmembrane region" description="Helical" evidence="6">
    <location>
        <begin position="403"/>
        <end position="424"/>
    </location>
</feature>
<proteinExistence type="inferred from homology"/>
<comment type="similarity">
    <text evidence="2 6">Belongs to the multi antimicrobial extrusion (MATE) (TC 2.A.66.1) family.</text>
</comment>
<gene>
    <name evidence="7" type="ORF">GSCOC_T00032763001</name>
</gene>
<name>A0A068TWR4_COFCA</name>
<dbReference type="GO" id="GO:0016020">
    <property type="term" value="C:membrane"/>
    <property type="evidence" value="ECO:0007669"/>
    <property type="project" value="UniProtKB-SubCell"/>
</dbReference>
<evidence type="ECO:0000256" key="1">
    <source>
        <dbReference type="ARBA" id="ARBA00004141"/>
    </source>
</evidence>
<dbReference type="OrthoDB" id="2126698at2759"/>
<feature type="transmembrane region" description="Helical" evidence="6">
    <location>
        <begin position="108"/>
        <end position="128"/>
    </location>
</feature>
<dbReference type="InParanoid" id="A0A068TWR4"/>
<feature type="transmembrane region" description="Helical" evidence="6">
    <location>
        <begin position="287"/>
        <end position="306"/>
    </location>
</feature>
<accession>A0A068TWR4</accession>
<keyword evidence="5 6" id="KW-0472">Membrane</keyword>
<feature type="transmembrane region" description="Helical" evidence="6">
    <location>
        <begin position="174"/>
        <end position="197"/>
    </location>
</feature>
<dbReference type="CDD" id="cd13132">
    <property type="entry name" value="MATE_eukaryotic"/>
    <property type="match status" value="1"/>
</dbReference>
<reference evidence="8" key="1">
    <citation type="journal article" date="2014" name="Science">
        <title>The coffee genome provides insight into the convergent evolution of caffeine biosynthesis.</title>
        <authorList>
            <person name="Denoeud F."/>
            <person name="Carretero-Paulet L."/>
            <person name="Dereeper A."/>
            <person name="Droc G."/>
            <person name="Guyot R."/>
            <person name="Pietrella M."/>
            <person name="Zheng C."/>
            <person name="Alberti A."/>
            <person name="Anthony F."/>
            <person name="Aprea G."/>
            <person name="Aury J.M."/>
            <person name="Bento P."/>
            <person name="Bernard M."/>
            <person name="Bocs S."/>
            <person name="Campa C."/>
            <person name="Cenci A."/>
            <person name="Combes M.C."/>
            <person name="Crouzillat D."/>
            <person name="Da Silva C."/>
            <person name="Daddiego L."/>
            <person name="De Bellis F."/>
            <person name="Dussert S."/>
            <person name="Garsmeur O."/>
            <person name="Gayraud T."/>
            <person name="Guignon V."/>
            <person name="Jahn K."/>
            <person name="Jamilloux V."/>
            <person name="Joet T."/>
            <person name="Labadie K."/>
            <person name="Lan T."/>
            <person name="Leclercq J."/>
            <person name="Lepelley M."/>
            <person name="Leroy T."/>
            <person name="Li L.T."/>
            <person name="Librado P."/>
            <person name="Lopez L."/>
            <person name="Munoz A."/>
            <person name="Noel B."/>
            <person name="Pallavicini A."/>
            <person name="Perrotta G."/>
            <person name="Poncet V."/>
            <person name="Pot D."/>
            <person name="Priyono X."/>
            <person name="Rigoreau M."/>
            <person name="Rouard M."/>
            <person name="Rozas J."/>
            <person name="Tranchant-Dubreuil C."/>
            <person name="VanBuren R."/>
            <person name="Zhang Q."/>
            <person name="Andrade A.C."/>
            <person name="Argout X."/>
            <person name="Bertrand B."/>
            <person name="de Kochko A."/>
            <person name="Graziosi G."/>
            <person name="Henry R.J."/>
            <person name="Jayarama X."/>
            <person name="Ming R."/>
            <person name="Nagai C."/>
            <person name="Rounsley S."/>
            <person name="Sankoff D."/>
            <person name="Giuliano G."/>
            <person name="Albert V.A."/>
            <person name="Wincker P."/>
            <person name="Lashermes P."/>
        </authorList>
    </citation>
    <scope>NUCLEOTIDE SEQUENCE [LARGE SCALE GENOMIC DNA]</scope>
    <source>
        <strain evidence="8">cv. DH200-94</strain>
    </source>
</reference>
<protein>
    <recommendedName>
        <fullName evidence="6">Protein DETOXIFICATION</fullName>
    </recommendedName>
    <alternativeName>
        <fullName evidence="6">Multidrug and toxic compound extrusion protein</fullName>
    </alternativeName>
</protein>
<keyword evidence="3 6" id="KW-0812">Transmembrane</keyword>
<sequence length="478" mass="51968">MEEGLLVKEREVKAERLTWGLIGQEMKRLCCVAGPMMAVTLCQFLLQVISLMMVGHLGELSLSSSAIAISLCAVTGFSLLSGMASALETLCGQAYGAQQYQKFGTHTYTAIFCLLIVCIPLSIIWMYLGKILALIGQDPLISHDAGIFATWLIPALFGYATLQPLVRYFQMQSLIFPMLISSCITISFHILICWVLVYNSGLENHGAALAMGISMWLNVIILGLYMSCSSSCEKTRAPISGEVLYGVKEFFRFAIPSAVMLCLEWWSYELLILSSGLLPNPQLETSVLSVCLNTIITLYAIPYGLAAAVSTRVSNELGAGNPEGARVSVIGVLLLAVTEVIIVDAVLFASRHVFGYVFSSDRDVVDYVTTMAPLVCLSILMDSLQGILSAVARGCGWQHIGAYVNLASFYLVGIPSALILGFVVKIRGKGLWIGILSGATVQSLLLFIVTMCTNWEKQAIKARERLFQENVSAEDGLM</sequence>
<feature type="transmembrane region" description="Helical" evidence="6">
    <location>
        <begin position="370"/>
        <end position="391"/>
    </location>
</feature>
<evidence type="ECO:0000256" key="2">
    <source>
        <dbReference type="ARBA" id="ARBA00010199"/>
    </source>
</evidence>